<evidence type="ECO:0000313" key="1">
    <source>
        <dbReference type="EMBL" id="KAK6296812.1"/>
    </source>
</evidence>
<dbReference type="PANTHER" id="PTHR38710:SF1">
    <property type="entry name" value="WITH PUTATIVE URIDYL PYROPHOSPHORYLASE-RELATED"/>
    <property type="match status" value="1"/>
</dbReference>
<dbReference type="SUPFAM" id="SSF55060">
    <property type="entry name" value="GHMP Kinase, C-terminal domain"/>
    <property type="match status" value="1"/>
</dbReference>
<dbReference type="Gene3D" id="3.30.230.120">
    <property type="match status" value="1"/>
</dbReference>
<protein>
    <submittedName>
        <fullName evidence="1">Uncharacterized protein</fullName>
    </submittedName>
</protein>
<reference evidence="1 2" key="1">
    <citation type="submission" date="2021-04" db="EMBL/GenBank/DDBJ databases">
        <authorList>
            <person name="De Guttry C."/>
            <person name="Zahm M."/>
            <person name="Klopp C."/>
            <person name="Cabau C."/>
            <person name="Louis A."/>
            <person name="Berthelot C."/>
            <person name="Parey E."/>
            <person name="Roest Crollius H."/>
            <person name="Montfort J."/>
            <person name="Robinson-Rechavi M."/>
            <person name="Bucao C."/>
            <person name="Bouchez O."/>
            <person name="Gislard M."/>
            <person name="Lluch J."/>
            <person name="Milhes M."/>
            <person name="Lampietro C."/>
            <person name="Lopez Roques C."/>
            <person name="Donnadieu C."/>
            <person name="Braasch I."/>
            <person name="Desvignes T."/>
            <person name="Postlethwait J."/>
            <person name="Bobe J."/>
            <person name="Wedekind C."/>
            <person name="Guiguen Y."/>
        </authorList>
    </citation>
    <scope>NUCLEOTIDE SEQUENCE [LARGE SCALE GENOMIC DNA]</scope>
    <source>
        <strain evidence="1">Cs_M1</strain>
        <tissue evidence="1">Blood</tissue>
    </source>
</reference>
<name>A0AAN8QPI8_9TELE</name>
<dbReference type="AlphaFoldDB" id="A0AAN8QPI8"/>
<evidence type="ECO:0000313" key="2">
    <source>
        <dbReference type="Proteomes" id="UP001356427"/>
    </source>
</evidence>
<gene>
    <name evidence="1" type="ORF">J4Q44_G00329540</name>
</gene>
<comment type="caution">
    <text evidence="1">The sequence shown here is derived from an EMBL/GenBank/DDBJ whole genome shotgun (WGS) entry which is preliminary data.</text>
</comment>
<dbReference type="Proteomes" id="UP001356427">
    <property type="component" value="Unassembled WGS sequence"/>
</dbReference>
<proteinExistence type="predicted"/>
<organism evidence="1 2">
    <name type="scientific">Coregonus suidteri</name>
    <dbReference type="NCBI Taxonomy" id="861788"/>
    <lineage>
        <taxon>Eukaryota</taxon>
        <taxon>Metazoa</taxon>
        <taxon>Chordata</taxon>
        <taxon>Craniata</taxon>
        <taxon>Vertebrata</taxon>
        <taxon>Euteleostomi</taxon>
        <taxon>Actinopterygii</taxon>
        <taxon>Neopterygii</taxon>
        <taxon>Teleostei</taxon>
        <taxon>Protacanthopterygii</taxon>
        <taxon>Salmoniformes</taxon>
        <taxon>Salmonidae</taxon>
        <taxon>Coregoninae</taxon>
        <taxon>Coregonus</taxon>
    </lineage>
</organism>
<dbReference type="InterPro" id="IPR036554">
    <property type="entry name" value="GHMP_kinase_C_sf"/>
</dbReference>
<accession>A0AAN8QPI8</accession>
<dbReference type="PANTHER" id="PTHR38710">
    <property type="entry name" value="WITH PUTATIVE URIDYL PYROPHOSPHORYLASE-RELATED"/>
    <property type="match status" value="1"/>
</dbReference>
<dbReference type="EMBL" id="JAGTTL010000032">
    <property type="protein sequence ID" value="KAK6296812.1"/>
    <property type="molecule type" value="Genomic_DNA"/>
</dbReference>
<dbReference type="GO" id="GO:0047940">
    <property type="term" value="F:glucuronokinase activity"/>
    <property type="evidence" value="ECO:0007669"/>
    <property type="project" value="TreeGrafter"/>
</dbReference>
<keyword evidence="2" id="KW-1185">Reference proteome</keyword>
<dbReference type="InterPro" id="IPR053034">
    <property type="entry name" value="Glucuronokinase-like"/>
</dbReference>
<sequence length="140" mass="15758">MAMSSLPPFWLVYLSDPSYSGRIHSNVRQRWLNGEAEVVEAMKYFAEFTDQARVALQGMDWSRLAQLMDENFELRRSAYTEDCLGPGNQDGATGKTVWLSCETTRQWWGCSGLMSGSRKTGGDEESVPRGWLCVLCDCAI</sequence>